<dbReference type="GO" id="GO:0004467">
    <property type="term" value="F:long-chain fatty acid-CoA ligase activity"/>
    <property type="evidence" value="ECO:0007669"/>
    <property type="project" value="TreeGrafter"/>
</dbReference>
<dbReference type="AlphaFoldDB" id="A0A182W530"/>
<evidence type="ECO:0000256" key="1">
    <source>
        <dbReference type="ARBA" id="ARBA00001954"/>
    </source>
</evidence>
<dbReference type="InterPro" id="IPR005123">
    <property type="entry name" value="Oxoglu/Fe-dep_dioxygenase_dom"/>
</dbReference>
<dbReference type="Gene3D" id="3.30.300.30">
    <property type="match status" value="1"/>
</dbReference>
<keyword evidence="6" id="KW-1185">Reference proteome</keyword>
<dbReference type="SUPFAM" id="SSF51197">
    <property type="entry name" value="Clavaminate synthase-like"/>
    <property type="match status" value="1"/>
</dbReference>
<sequence length="878" mass="99004">MMTQYDSRACCWRGPFRPTVLNPAANLGPVLLNVLERTPQKAAQVNGDTGYVMTCDELRRRSIRFAQFLIARDYRIGDVVVLIARNSDNVAPVVFGCFLAGVTLNTLDPSFGLEEVQHILRLTRPRAVVGDSDALVLVCEAASRMELCFDKAFFLLEEIEGHDFTPLDSWISVDALVRVPDKNEDQFVPAYQGDSDQLIAAVVCSSGTTGLPKAVRISHAQLIASYQRVSQLDRNDTILCFSTLYWISGLQMLMTGVLNGIRRIITARLATPELAIQLCNRYHVTLLLVTPTMASDIIRTLSPTERLESVKLFAVGGSAVPKRLRDEINRRVLVAGRGRSFVGYGTSETGNIAYELIPRDDSVGFLLPGVTAKIVNDHDQPLGPNETGELIVRPVHPFLGYHGDETATKETKVNGDAEGFVRTGDIARFDSDGFLYLVDRKREIFKYDGFQIAPTELEQRIAELEGIRYVVVVGLPDPDHRYNDLATALIVRESHDTQALTEQMVIEHCARTPDRQVRPKQKWLRGGVIFVDQLPMTASGKVKRSAAKQLAMERKSTNTKESAVCAMFQTFFKYYKSRNQPPTYENVLVIGMDHPKLQPVQLNCSDERKFMGLLPTREWKVYELTTRPGLLVLANPFTCSGQRHWIMRSMSDYPTYPNITNLTNRDVEYSWLEELQSIPTESERRKFAKQLRWATLGYQYDWTNKVYDEARKEQFPTELSSLVKYVATAFGYGWFSPEAAIVNYYPIGSTLAGHTDHSEDDQLAPLFSFSFGQPAIFLIGGTTLDEEPDAILLRSGDIVIMTGASRQCYHAVPRVFTDSELLEELGNSAARWEGMEDLKEVWNVARRYIKYTRININVRQVLREDQSTLQPDSEKHKS</sequence>
<dbReference type="InterPro" id="IPR020845">
    <property type="entry name" value="AMP-binding_CS"/>
</dbReference>
<dbReference type="InterPro" id="IPR042099">
    <property type="entry name" value="ANL_N_sf"/>
</dbReference>
<dbReference type="SUPFAM" id="SSF56801">
    <property type="entry name" value="Acetyl-CoA synthetase-like"/>
    <property type="match status" value="1"/>
</dbReference>
<reference evidence="5" key="2">
    <citation type="submission" date="2020-05" db="UniProtKB">
        <authorList>
            <consortium name="EnsemblMetazoa"/>
        </authorList>
    </citation>
    <scope>IDENTIFICATION</scope>
    <source>
        <strain evidence="5">MINIMUS1</strain>
    </source>
</reference>
<evidence type="ECO:0000259" key="4">
    <source>
        <dbReference type="PROSITE" id="PS51471"/>
    </source>
</evidence>
<dbReference type="Gene3D" id="3.40.50.12780">
    <property type="entry name" value="N-terminal domain of ligase-like"/>
    <property type="match status" value="1"/>
</dbReference>
<name>A0A182W530_9DIPT</name>
<comment type="cofactor">
    <cofactor evidence="1">
        <name>Fe(2+)</name>
        <dbReference type="ChEBI" id="CHEBI:29033"/>
    </cofactor>
</comment>
<dbReference type="PROSITE" id="PS00455">
    <property type="entry name" value="AMP_BINDING"/>
    <property type="match status" value="1"/>
</dbReference>
<dbReference type="Pfam" id="PF13193">
    <property type="entry name" value="AMP-binding_C"/>
    <property type="match status" value="1"/>
</dbReference>
<protein>
    <recommendedName>
        <fullName evidence="4">Fe2OG dioxygenase domain-containing protein</fullName>
    </recommendedName>
</protein>
<dbReference type="InterPro" id="IPR000873">
    <property type="entry name" value="AMP-dep_synth/lig_dom"/>
</dbReference>
<comment type="subcellular location">
    <subcellularLocation>
        <location evidence="2">Peroxisome</location>
    </subcellularLocation>
</comment>
<dbReference type="Gene3D" id="2.60.120.590">
    <property type="entry name" value="Alpha-ketoglutarate-dependent dioxygenase AlkB-like"/>
    <property type="match status" value="1"/>
</dbReference>
<dbReference type="PROSITE" id="PS51471">
    <property type="entry name" value="FE2OG_OXY"/>
    <property type="match status" value="1"/>
</dbReference>
<evidence type="ECO:0000256" key="2">
    <source>
        <dbReference type="ARBA" id="ARBA00004275"/>
    </source>
</evidence>
<dbReference type="FunFam" id="3.40.50.12780:FF:000025">
    <property type="entry name" value="luciferin 4-monooxygenase"/>
    <property type="match status" value="1"/>
</dbReference>
<organism evidence="5 6">
    <name type="scientific">Anopheles minimus</name>
    <dbReference type="NCBI Taxonomy" id="112268"/>
    <lineage>
        <taxon>Eukaryota</taxon>
        <taxon>Metazoa</taxon>
        <taxon>Ecdysozoa</taxon>
        <taxon>Arthropoda</taxon>
        <taxon>Hexapoda</taxon>
        <taxon>Insecta</taxon>
        <taxon>Pterygota</taxon>
        <taxon>Neoptera</taxon>
        <taxon>Endopterygota</taxon>
        <taxon>Diptera</taxon>
        <taxon>Nematocera</taxon>
        <taxon>Culicoidea</taxon>
        <taxon>Culicidae</taxon>
        <taxon>Anophelinae</taxon>
        <taxon>Anopheles</taxon>
    </lineage>
</organism>
<dbReference type="STRING" id="112268.A0A182W530"/>
<dbReference type="Proteomes" id="UP000075920">
    <property type="component" value="Unassembled WGS sequence"/>
</dbReference>
<evidence type="ECO:0000313" key="5">
    <source>
        <dbReference type="EnsemblMetazoa" id="AMIN005443-PA"/>
    </source>
</evidence>
<dbReference type="PANTHER" id="PTHR24096">
    <property type="entry name" value="LONG-CHAIN-FATTY-ACID--COA LIGASE"/>
    <property type="match status" value="1"/>
</dbReference>
<dbReference type="Pfam" id="PF13532">
    <property type="entry name" value="2OG-FeII_Oxy_2"/>
    <property type="match status" value="1"/>
</dbReference>
<dbReference type="EnsemblMetazoa" id="AMIN005443-RA">
    <property type="protein sequence ID" value="AMIN005443-PA"/>
    <property type="gene ID" value="AMIN005443"/>
</dbReference>
<dbReference type="PANTHER" id="PTHR24096:SF353">
    <property type="entry name" value="GH16244P-RELATED"/>
    <property type="match status" value="1"/>
</dbReference>
<proteinExistence type="predicted"/>
<keyword evidence="3" id="KW-0576">Peroxisome</keyword>
<dbReference type="InterPro" id="IPR045851">
    <property type="entry name" value="AMP-bd_C_sf"/>
</dbReference>
<accession>A0A182W530</accession>
<dbReference type="InterPro" id="IPR027450">
    <property type="entry name" value="AlkB-like"/>
</dbReference>
<reference evidence="6" key="1">
    <citation type="submission" date="2013-03" db="EMBL/GenBank/DDBJ databases">
        <title>The Genome Sequence of Anopheles minimus MINIMUS1.</title>
        <authorList>
            <consortium name="The Broad Institute Genomics Platform"/>
            <person name="Neafsey D.E."/>
            <person name="Walton C."/>
            <person name="Walker B."/>
            <person name="Young S.K."/>
            <person name="Zeng Q."/>
            <person name="Gargeya S."/>
            <person name="Fitzgerald M."/>
            <person name="Haas B."/>
            <person name="Abouelleil A."/>
            <person name="Allen A.W."/>
            <person name="Alvarado L."/>
            <person name="Arachchi H.M."/>
            <person name="Berlin A.M."/>
            <person name="Chapman S.B."/>
            <person name="Gainer-Dewar J."/>
            <person name="Goldberg J."/>
            <person name="Griggs A."/>
            <person name="Gujja S."/>
            <person name="Hansen M."/>
            <person name="Howarth C."/>
            <person name="Imamovic A."/>
            <person name="Ireland A."/>
            <person name="Larimer J."/>
            <person name="McCowan C."/>
            <person name="Murphy C."/>
            <person name="Pearson M."/>
            <person name="Poon T.W."/>
            <person name="Priest M."/>
            <person name="Roberts A."/>
            <person name="Saif S."/>
            <person name="Shea T."/>
            <person name="Sisk P."/>
            <person name="Sykes S."/>
            <person name="Wortman J."/>
            <person name="Nusbaum C."/>
            <person name="Birren B."/>
        </authorList>
    </citation>
    <scope>NUCLEOTIDE SEQUENCE [LARGE SCALE GENOMIC DNA]</scope>
    <source>
        <strain evidence="6">MINIMUS1</strain>
    </source>
</reference>
<feature type="domain" description="Fe2OG dioxygenase" evidence="4">
    <location>
        <begin position="736"/>
        <end position="862"/>
    </location>
</feature>
<dbReference type="InterPro" id="IPR025110">
    <property type="entry name" value="AMP-bd_C"/>
</dbReference>
<dbReference type="VEuPathDB" id="VectorBase:AMIN005443"/>
<dbReference type="Pfam" id="PF00501">
    <property type="entry name" value="AMP-binding"/>
    <property type="match status" value="1"/>
</dbReference>
<dbReference type="GO" id="GO:0046949">
    <property type="term" value="P:fatty-acyl-CoA biosynthetic process"/>
    <property type="evidence" value="ECO:0007669"/>
    <property type="project" value="TreeGrafter"/>
</dbReference>
<dbReference type="InterPro" id="IPR037151">
    <property type="entry name" value="AlkB-like_sf"/>
</dbReference>
<evidence type="ECO:0000313" key="6">
    <source>
        <dbReference type="Proteomes" id="UP000075920"/>
    </source>
</evidence>
<evidence type="ECO:0000256" key="3">
    <source>
        <dbReference type="ARBA" id="ARBA00023140"/>
    </source>
</evidence>
<dbReference type="GO" id="GO:0005777">
    <property type="term" value="C:peroxisome"/>
    <property type="evidence" value="ECO:0007669"/>
    <property type="project" value="UniProtKB-SubCell"/>
</dbReference>